<accession>A0A5B0M5R1</accession>
<protein>
    <submittedName>
        <fullName evidence="3">Uncharacterized protein</fullName>
    </submittedName>
</protein>
<feature type="compositionally biased region" description="Basic and acidic residues" evidence="2">
    <location>
        <begin position="701"/>
        <end position="715"/>
    </location>
</feature>
<feature type="region of interest" description="Disordered" evidence="2">
    <location>
        <begin position="785"/>
        <end position="831"/>
    </location>
</feature>
<evidence type="ECO:0000313" key="3">
    <source>
        <dbReference type="EMBL" id="KAA1072497.1"/>
    </source>
</evidence>
<feature type="compositionally biased region" description="Polar residues" evidence="2">
    <location>
        <begin position="315"/>
        <end position="339"/>
    </location>
</feature>
<dbReference type="PANTHER" id="PTHR31962:SF1">
    <property type="entry name" value="SPHINGOLIPID LONG CHAIN BASE-RESPONSIVE PROTEIN PIL1"/>
    <property type="match status" value="1"/>
</dbReference>
<dbReference type="Pfam" id="PF13805">
    <property type="entry name" value="Pil1"/>
    <property type="match status" value="1"/>
</dbReference>
<feature type="region of interest" description="Disordered" evidence="2">
    <location>
        <begin position="445"/>
        <end position="474"/>
    </location>
</feature>
<keyword evidence="1" id="KW-0175">Coiled coil</keyword>
<feature type="region of interest" description="Disordered" evidence="2">
    <location>
        <begin position="205"/>
        <end position="406"/>
    </location>
</feature>
<feature type="compositionally biased region" description="Basic and acidic residues" evidence="2">
    <location>
        <begin position="224"/>
        <end position="237"/>
    </location>
</feature>
<dbReference type="GO" id="GO:0036286">
    <property type="term" value="C:eisosome filament"/>
    <property type="evidence" value="ECO:0007669"/>
    <property type="project" value="TreeGrafter"/>
</dbReference>
<feature type="compositionally biased region" description="Polar residues" evidence="2">
    <location>
        <begin position="249"/>
        <end position="268"/>
    </location>
</feature>
<comment type="caution">
    <text evidence="3">The sequence shown here is derived from an EMBL/GenBank/DDBJ whole genome shotgun (WGS) entry which is preliminary data.</text>
</comment>
<dbReference type="GO" id="GO:0008289">
    <property type="term" value="F:lipid binding"/>
    <property type="evidence" value="ECO:0007669"/>
    <property type="project" value="TreeGrafter"/>
</dbReference>
<feature type="compositionally biased region" description="Basic and acidic residues" evidence="2">
    <location>
        <begin position="646"/>
        <end position="673"/>
    </location>
</feature>
<feature type="compositionally biased region" description="Basic residues" evidence="2">
    <location>
        <begin position="284"/>
        <end position="307"/>
    </location>
</feature>
<feature type="region of interest" description="Disordered" evidence="2">
    <location>
        <begin position="532"/>
        <end position="589"/>
    </location>
</feature>
<dbReference type="Proteomes" id="UP000325313">
    <property type="component" value="Unassembled WGS sequence"/>
</dbReference>
<evidence type="ECO:0000256" key="2">
    <source>
        <dbReference type="SAM" id="MobiDB-lite"/>
    </source>
</evidence>
<dbReference type="Gene3D" id="1.20.1270.60">
    <property type="entry name" value="Arfaptin homology (AH) domain/BAR domain"/>
    <property type="match status" value="1"/>
</dbReference>
<dbReference type="EMBL" id="VDEP01000478">
    <property type="protein sequence ID" value="KAA1072497.1"/>
    <property type="molecule type" value="Genomic_DNA"/>
</dbReference>
<gene>
    <name evidence="3" type="ORF">PGTUg99_006329</name>
</gene>
<name>A0A5B0M5R1_PUCGR</name>
<reference evidence="3 4" key="1">
    <citation type="submission" date="2019-05" db="EMBL/GenBank/DDBJ databases">
        <title>Emergence of the Ug99 lineage of the wheat stem rust pathogen through somatic hybridization.</title>
        <authorList>
            <person name="Li F."/>
            <person name="Upadhyaya N.M."/>
            <person name="Sperschneider J."/>
            <person name="Matny O."/>
            <person name="Nguyen-Phuc H."/>
            <person name="Mago R."/>
            <person name="Raley C."/>
            <person name="Miller M.E."/>
            <person name="Silverstein K.A.T."/>
            <person name="Henningsen E."/>
            <person name="Hirsch C.D."/>
            <person name="Visser B."/>
            <person name="Pretorius Z.A."/>
            <person name="Steffenson B.J."/>
            <person name="Schwessinger B."/>
            <person name="Dodds P.N."/>
            <person name="Figueroa M."/>
        </authorList>
    </citation>
    <scope>NUCLEOTIDE SEQUENCE [LARGE SCALE GENOMIC DNA]</scope>
    <source>
        <strain evidence="3 4">Ug99</strain>
    </source>
</reference>
<feature type="region of interest" description="Disordered" evidence="2">
    <location>
        <begin position="634"/>
        <end position="673"/>
    </location>
</feature>
<feature type="region of interest" description="Disordered" evidence="2">
    <location>
        <begin position="686"/>
        <end position="715"/>
    </location>
</feature>
<dbReference type="GO" id="GO:0005886">
    <property type="term" value="C:plasma membrane"/>
    <property type="evidence" value="ECO:0007669"/>
    <property type="project" value="TreeGrafter"/>
</dbReference>
<feature type="region of interest" description="Disordered" evidence="2">
    <location>
        <begin position="741"/>
        <end position="764"/>
    </location>
</feature>
<sequence>MLYCAEPYHHLVTRTSTGASRTLHELIQAERTHEASFRAWNKESLVANSAISSWALADSADDRIIDVLNQVSQLLSQSVKAQNQYAIALADYRGSLKEITIRESNLRNIKREREILLKRLLKLNKQSSIANPTHSLHLQIKLDDAKREVSICQRNLKIASDALFNAKQFALREALRLKLTKFEQLGQTIKLNASQAIQLLAQLDPTEPNSSATDSEFESCDEDPTLHDNENNPKRGDPPPGLPPILKPTQATENQQQSNPSAGLNQPDQRPATPEAQKVASKSKQPRAVHGAAKKRPPPAKVLVKKRASIDSRQSHATLPTHSKRFTISTQPTRIQASHSDARPHHVRKRSQSLTLEPSMAPRLHHSNMRTSQLTRRSSHRQLGRPYAQSVNGSTAHPNVGSLRASSGYKTRDSLASFRLFSKGMLSRLGGKGKRKEELGRAEPYGAQWSRSSHSHQKNPAGGVGPTARDDSSLWPTIQPVSLYSYSEEDSDDASSSQGDDELETAEVADQLSGLARPGPSSRPAIVAQYGAANSEAGPSRSLAPRRRSWGTPTTHPGARRRTRPVGLRVSPSDAESSGSEAPVQGRLLTDYLPPDELAIRRRRQLEHRKAIEALTRNLSKIEEDRRLATAPTNANRVLRDYPVSLDHHQTREGLGSDKENQPTHPDDDDMHHHMIQYDSDFDLSDNEQKDQVGQQLQPQQRDEVPAGRSFQHHDLERVHRQLADQEEIIRSHREKLHGFFDGHASRDRPDLLESRASPSHFENGSALHAHGLQAHQAHLEHLEHHGQTHQGQVQQGQAHLEHHSQALQGQSHQDHQGHQGHQGQQQDLESEAEFVTNTQKAMGNIKARFTLLGMNPS</sequence>
<dbReference type="InterPro" id="IPR027267">
    <property type="entry name" value="AH/BAR_dom_sf"/>
</dbReference>
<evidence type="ECO:0000313" key="4">
    <source>
        <dbReference type="Proteomes" id="UP000325313"/>
    </source>
</evidence>
<dbReference type="GO" id="GO:0006897">
    <property type="term" value="P:endocytosis"/>
    <property type="evidence" value="ECO:0007669"/>
    <property type="project" value="TreeGrafter"/>
</dbReference>
<feature type="compositionally biased region" description="Basic and acidic residues" evidence="2">
    <location>
        <begin position="741"/>
        <end position="754"/>
    </location>
</feature>
<evidence type="ECO:0000256" key="1">
    <source>
        <dbReference type="SAM" id="Coils"/>
    </source>
</evidence>
<feature type="compositionally biased region" description="Acidic residues" evidence="2">
    <location>
        <begin position="487"/>
        <end position="504"/>
    </location>
</feature>
<dbReference type="PANTHER" id="PTHR31962">
    <property type="entry name" value="SPHINGOLIPID LONG CHAIN BASE-RESPONSIVE PROTEIN PIL1"/>
    <property type="match status" value="1"/>
</dbReference>
<proteinExistence type="predicted"/>
<dbReference type="AlphaFoldDB" id="A0A5B0M5R1"/>
<feature type="compositionally biased region" description="Low complexity" evidence="2">
    <location>
        <begin position="789"/>
        <end position="798"/>
    </location>
</feature>
<organism evidence="3 4">
    <name type="scientific">Puccinia graminis f. sp. tritici</name>
    <dbReference type="NCBI Taxonomy" id="56615"/>
    <lineage>
        <taxon>Eukaryota</taxon>
        <taxon>Fungi</taxon>
        <taxon>Dikarya</taxon>
        <taxon>Basidiomycota</taxon>
        <taxon>Pucciniomycotina</taxon>
        <taxon>Pucciniomycetes</taxon>
        <taxon>Pucciniales</taxon>
        <taxon>Pucciniaceae</taxon>
        <taxon>Puccinia</taxon>
    </lineage>
</organism>
<feature type="coiled-coil region" evidence="1">
    <location>
        <begin position="106"/>
        <end position="162"/>
    </location>
</feature>
<dbReference type="InterPro" id="IPR028245">
    <property type="entry name" value="PIL1/LSP1"/>
</dbReference>
<dbReference type="GO" id="GO:0070941">
    <property type="term" value="P:eisosome assembly"/>
    <property type="evidence" value="ECO:0007669"/>
    <property type="project" value="TreeGrafter"/>
</dbReference>
<feature type="region of interest" description="Disordered" evidence="2">
    <location>
        <begin position="485"/>
        <end position="504"/>
    </location>
</feature>